<dbReference type="PROSITE" id="PS50157">
    <property type="entry name" value="ZINC_FINGER_C2H2_2"/>
    <property type="match status" value="9"/>
</dbReference>
<dbReference type="GO" id="GO:0005634">
    <property type="term" value="C:nucleus"/>
    <property type="evidence" value="ECO:0007669"/>
    <property type="project" value="TreeGrafter"/>
</dbReference>
<gene>
    <name evidence="8" type="ORF">MNOR_LOCUS12110</name>
</gene>
<evidence type="ECO:0000256" key="6">
    <source>
        <dbReference type="SAM" id="MobiDB-lite"/>
    </source>
</evidence>
<feature type="domain" description="C2H2-type" evidence="7">
    <location>
        <begin position="502"/>
        <end position="525"/>
    </location>
</feature>
<keyword evidence="2" id="KW-0677">Repeat</keyword>
<keyword evidence="9" id="KW-1185">Reference proteome</keyword>
<dbReference type="PANTHER" id="PTHR24409">
    <property type="entry name" value="ZINC FINGER PROTEIN 142"/>
    <property type="match status" value="1"/>
</dbReference>
<feature type="compositionally biased region" description="Polar residues" evidence="6">
    <location>
        <begin position="824"/>
        <end position="851"/>
    </location>
</feature>
<dbReference type="Pfam" id="PF13912">
    <property type="entry name" value="zf-C2H2_6"/>
    <property type="match status" value="2"/>
</dbReference>
<feature type="compositionally biased region" description="Basic and acidic residues" evidence="6">
    <location>
        <begin position="744"/>
        <end position="778"/>
    </location>
</feature>
<feature type="region of interest" description="Disordered" evidence="6">
    <location>
        <begin position="824"/>
        <end position="878"/>
    </location>
</feature>
<organism evidence="8 9">
    <name type="scientific">Meganyctiphanes norvegica</name>
    <name type="common">Northern krill</name>
    <name type="synonym">Thysanopoda norvegica</name>
    <dbReference type="NCBI Taxonomy" id="48144"/>
    <lineage>
        <taxon>Eukaryota</taxon>
        <taxon>Metazoa</taxon>
        <taxon>Ecdysozoa</taxon>
        <taxon>Arthropoda</taxon>
        <taxon>Crustacea</taxon>
        <taxon>Multicrustacea</taxon>
        <taxon>Malacostraca</taxon>
        <taxon>Eumalacostraca</taxon>
        <taxon>Eucarida</taxon>
        <taxon>Euphausiacea</taxon>
        <taxon>Euphausiidae</taxon>
        <taxon>Meganyctiphanes</taxon>
    </lineage>
</organism>
<feature type="non-terminal residue" evidence="8">
    <location>
        <position position="1087"/>
    </location>
</feature>
<evidence type="ECO:0000259" key="7">
    <source>
        <dbReference type="PROSITE" id="PS50157"/>
    </source>
</evidence>
<feature type="compositionally biased region" description="Polar residues" evidence="6">
    <location>
        <begin position="632"/>
        <end position="643"/>
    </location>
</feature>
<dbReference type="EMBL" id="CAXKWB010006536">
    <property type="protein sequence ID" value="CAL4083212.1"/>
    <property type="molecule type" value="Genomic_DNA"/>
</dbReference>
<evidence type="ECO:0000256" key="3">
    <source>
        <dbReference type="ARBA" id="ARBA00022771"/>
    </source>
</evidence>
<evidence type="ECO:0000256" key="5">
    <source>
        <dbReference type="PROSITE-ProRule" id="PRU00042"/>
    </source>
</evidence>
<dbReference type="Proteomes" id="UP001497623">
    <property type="component" value="Unassembled WGS sequence"/>
</dbReference>
<feature type="compositionally biased region" description="Basic and acidic residues" evidence="6">
    <location>
        <begin position="644"/>
        <end position="655"/>
    </location>
</feature>
<dbReference type="AlphaFoldDB" id="A0AAV2QER5"/>
<feature type="compositionally biased region" description="Polar residues" evidence="6">
    <location>
        <begin position="731"/>
        <end position="740"/>
    </location>
</feature>
<feature type="domain" description="C2H2-type" evidence="7">
    <location>
        <begin position="281"/>
        <end position="309"/>
    </location>
</feature>
<sequence length="1087" mass="120872">MSHSLFDTLTGVNLEPSGGLTVQQLLESPGFIQGTVTVSTPLTNNTITEGLQDDEDDLFQCGRCKKQFSSLDLFMAHKRECSSKTQGMRTLEVTAAVDQATECHSAFDNDSSAITNQIHVQVHPSTGQVVAGGYGHTGIPSPGSMGQHIIVNEAELLPFTIETTQVLPISSSFLPSTSPSKSLAQGVSPLLTTTGNMNTPSLDVGAGGMSPSLPLSTIVGVQQGGTDIEAGESPVCPGGQIIEGEVGEKNDVACYNHEFFHGGMAKTSPSKVEIVKTKTKHKCPYKCGKEFSKNFDLQQHIRSHTGEKPFQCIVCGRAFTQKSNVKKHMATHRVWPQGSLQDTLPKNPIKKLIMSTSIDSYQIDILEDEDMKEEIFVDDSYVCQFCGHSQGSYVELRSHMKCHVQQKVYKCIQKKCQEVFSELDGFLEHIRMHDRDLQYKCHTCSKVFDSLNAVGCHQYDHSIYPQQRKMVGPSYFRCTKCMNKYASAEALEHHLRTSSHNYPCKQCGKVFTSERLLRRHLRVHSTISHATCPTCNKEFKSEYSLKLHQLIHTGEKPYECEVCKAAFNRRDKLKRHKLIHEAKKIHCPFRTSMGCMREFARADKLRVHMISHANGRCYGRGRGRGRGRSRDSFTSNRQVSSSTVKKEPATKEFIKNRGNSNKLHVGKSEASSSELQNNKICIPSIATASSSELPSDLGHGEHPEEIFREGRPIRQAVVRRNINLIRKTQRNRNSSYISKNLNKKQNDLEDGQEKKNLSQKEESQPNHPHSYVEERQESPESSASELVIKAEQNDAQTQNVEIIYIPFSLPLSQPMQAELIRTMSTDSSLESQNEVSSHSITLESQNDSTTDFEFPKKAQDSLEDSSSHTITLDSQNNTSNSLVYSSGSTITLEDARGSTISIEETRDPTITLEDSREPTIALASSQISAMDLESTTTTVVLEDTNDTNISLENSRGSVINLECTSVSTITHKDSASPLLIDSIPLVSANYNIDSLEDKRKEFDKEFEIICNTTSSSKYNTSANPTMERQLMVVQGLVGSEGELLESGRNFVEGNRNLVHLTDQQLHTDEATMVETHLSNLNILSQPS</sequence>
<evidence type="ECO:0000313" key="9">
    <source>
        <dbReference type="Proteomes" id="UP001497623"/>
    </source>
</evidence>
<feature type="compositionally biased region" description="Basic and acidic residues" evidence="6">
    <location>
        <begin position="698"/>
        <end position="712"/>
    </location>
</feature>
<feature type="domain" description="C2H2-type" evidence="7">
    <location>
        <begin position="558"/>
        <end position="585"/>
    </location>
</feature>
<dbReference type="GO" id="GO:0003682">
    <property type="term" value="F:chromatin binding"/>
    <property type="evidence" value="ECO:0007669"/>
    <property type="project" value="UniProtKB-ARBA"/>
</dbReference>
<evidence type="ECO:0000256" key="4">
    <source>
        <dbReference type="ARBA" id="ARBA00022833"/>
    </source>
</evidence>
<feature type="region of interest" description="Disordered" evidence="6">
    <location>
        <begin position="617"/>
        <end position="675"/>
    </location>
</feature>
<proteinExistence type="predicted"/>
<feature type="domain" description="C2H2-type" evidence="7">
    <location>
        <begin position="476"/>
        <end position="503"/>
    </location>
</feature>
<dbReference type="FunFam" id="3.30.160.60:FF:000679">
    <property type="entry name" value="Zinc finger protein 341"/>
    <property type="match status" value="1"/>
</dbReference>
<dbReference type="GO" id="GO:0008270">
    <property type="term" value="F:zinc ion binding"/>
    <property type="evidence" value="ECO:0007669"/>
    <property type="project" value="UniProtKB-KW"/>
</dbReference>
<evidence type="ECO:0000313" key="8">
    <source>
        <dbReference type="EMBL" id="CAL4083212.1"/>
    </source>
</evidence>
<evidence type="ECO:0000256" key="2">
    <source>
        <dbReference type="ARBA" id="ARBA00022737"/>
    </source>
</evidence>
<dbReference type="GO" id="GO:0000981">
    <property type="term" value="F:DNA-binding transcription factor activity, RNA polymerase II-specific"/>
    <property type="evidence" value="ECO:0007669"/>
    <property type="project" value="TreeGrafter"/>
</dbReference>
<dbReference type="GO" id="GO:0000977">
    <property type="term" value="F:RNA polymerase II transcription regulatory region sequence-specific DNA binding"/>
    <property type="evidence" value="ECO:0007669"/>
    <property type="project" value="TreeGrafter"/>
</dbReference>
<feature type="domain" description="C2H2-type" evidence="7">
    <location>
        <begin position="310"/>
        <end position="332"/>
    </location>
</feature>
<feature type="domain" description="C2H2-type" evidence="7">
    <location>
        <begin position="409"/>
        <end position="438"/>
    </location>
</feature>
<dbReference type="InterPro" id="IPR013087">
    <property type="entry name" value="Znf_C2H2_type"/>
</dbReference>
<protein>
    <recommendedName>
        <fullName evidence="7">C2H2-type domain-containing protein</fullName>
    </recommendedName>
</protein>
<keyword evidence="1" id="KW-0479">Metal-binding</keyword>
<evidence type="ECO:0000256" key="1">
    <source>
        <dbReference type="ARBA" id="ARBA00022723"/>
    </source>
</evidence>
<comment type="caution">
    <text evidence="8">The sequence shown here is derived from an EMBL/GenBank/DDBJ whole genome shotgun (WGS) entry which is preliminary data.</text>
</comment>
<dbReference type="SUPFAM" id="SSF57667">
    <property type="entry name" value="beta-beta-alpha zinc fingers"/>
    <property type="match status" value="4"/>
</dbReference>
<dbReference type="Gene3D" id="3.30.160.60">
    <property type="entry name" value="Classic Zinc Finger"/>
    <property type="match status" value="6"/>
</dbReference>
<keyword evidence="4" id="KW-0862">Zinc</keyword>
<dbReference type="FunFam" id="3.30.160.60:FF:000100">
    <property type="entry name" value="Zinc finger 45-like"/>
    <property type="match status" value="1"/>
</dbReference>
<dbReference type="Pfam" id="PF00096">
    <property type="entry name" value="zf-C2H2"/>
    <property type="match status" value="5"/>
</dbReference>
<feature type="domain" description="C2H2-type" evidence="7">
    <location>
        <begin position="530"/>
        <end position="557"/>
    </location>
</feature>
<name>A0AAV2QER5_MEGNR</name>
<accession>A0AAV2QER5</accession>
<feature type="region of interest" description="Disordered" evidence="6">
    <location>
        <begin position="729"/>
        <end position="784"/>
    </location>
</feature>
<feature type="region of interest" description="Disordered" evidence="6">
    <location>
        <begin position="690"/>
        <end position="712"/>
    </location>
</feature>
<feature type="domain" description="C2H2-type" evidence="7">
    <location>
        <begin position="439"/>
        <end position="462"/>
    </location>
</feature>
<feature type="domain" description="C2H2-type" evidence="7">
    <location>
        <begin position="381"/>
        <end position="408"/>
    </location>
</feature>
<dbReference type="FunFam" id="3.30.160.60:FF:000690">
    <property type="entry name" value="Zinc finger protein 354C"/>
    <property type="match status" value="1"/>
</dbReference>
<dbReference type="SMART" id="SM00355">
    <property type="entry name" value="ZnF_C2H2"/>
    <property type="match status" value="11"/>
</dbReference>
<reference evidence="8 9" key="1">
    <citation type="submission" date="2024-05" db="EMBL/GenBank/DDBJ databases">
        <authorList>
            <person name="Wallberg A."/>
        </authorList>
    </citation>
    <scope>NUCLEOTIDE SEQUENCE [LARGE SCALE GENOMIC DNA]</scope>
</reference>
<dbReference type="InterPro" id="IPR036236">
    <property type="entry name" value="Znf_C2H2_sf"/>
</dbReference>
<dbReference type="PANTHER" id="PTHR24409:SF295">
    <property type="entry name" value="AZ2-RELATED"/>
    <property type="match status" value="1"/>
</dbReference>
<feature type="compositionally biased region" description="Polar residues" evidence="6">
    <location>
        <begin position="867"/>
        <end position="878"/>
    </location>
</feature>
<dbReference type="PROSITE" id="PS00028">
    <property type="entry name" value="ZINC_FINGER_C2H2_1"/>
    <property type="match status" value="7"/>
</dbReference>
<keyword evidence="3 5" id="KW-0863">Zinc-finger</keyword>